<sequence length="613" mass="69762">MILRVLTYDMKHMSAASSTDAKLAYRDHLVGLDSAFSASSRNLLCLLDAPPRSVRGVIHICCTVVFQVAAAMKSGLFRKLANISNLQSKAQKRVIIPLWSISLERFAWLVQENIPDWSQFVKALSGMRVKTRRSVFSIEKEKDDQEMEVPRVRARLWLLALCPCYSIPTMRRVSGDDPLRPTCETYDDPFDDLKDVRIYGLVYYGRRTYVDILNAYLERDLRANGGVLDLGWAEQGAGRGRWPSKQAPRLLESPLPSKKPSFEASEMGPISSMKPPCLLYKAALRASPPPARRQGRDHLGHGEVHHGGPELFGHASETEPYVVHYSKIPWHMEGGAWDVIWRLADEPGAYYVKIDDDTTYIAPGAFAEMVREKRRGRFLFVAANIVNHGILSAVHQEIAAIPDLEKPQIPEGADWYEQKLGPWRYRGDVMTDPGYRIQHSIYNDCVWRRWDCAALVHEALLWRLENNSSCAFDFGVYDFHSQGYELWFDGISRTIDWNDNFFVFKHEDFDDLDWEGVATDDERELSTLHPKRRQQHAAALGRAIVAHWTFSVQEKGLLANTTLLDRYRARAEVLMQENAERFYGGAGPEARSGGWRGGRRCARRGPARGAESY</sequence>
<protein>
    <recommendedName>
        <fullName evidence="4">Hexosyltransferase</fullName>
    </recommendedName>
</protein>
<name>A0ABN9R9C0_9DINO</name>
<dbReference type="Proteomes" id="UP001189429">
    <property type="component" value="Unassembled WGS sequence"/>
</dbReference>
<feature type="compositionally biased region" description="Basic residues" evidence="1">
    <location>
        <begin position="597"/>
        <end position="606"/>
    </location>
</feature>
<keyword evidence="3" id="KW-1185">Reference proteome</keyword>
<accession>A0ABN9R9C0</accession>
<feature type="region of interest" description="Disordered" evidence="1">
    <location>
        <begin position="236"/>
        <end position="267"/>
    </location>
</feature>
<dbReference type="EMBL" id="CAUYUJ010005557">
    <property type="protein sequence ID" value="CAK0814123.1"/>
    <property type="molecule type" value="Genomic_DNA"/>
</dbReference>
<evidence type="ECO:0008006" key="4">
    <source>
        <dbReference type="Google" id="ProtNLM"/>
    </source>
</evidence>
<comment type="caution">
    <text evidence="2">The sequence shown here is derived from an EMBL/GenBank/DDBJ whole genome shotgun (WGS) entry which is preliminary data.</text>
</comment>
<organism evidence="2 3">
    <name type="scientific">Prorocentrum cordatum</name>
    <dbReference type="NCBI Taxonomy" id="2364126"/>
    <lineage>
        <taxon>Eukaryota</taxon>
        <taxon>Sar</taxon>
        <taxon>Alveolata</taxon>
        <taxon>Dinophyceae</taxon>
        <taxon>Prorocentrales</taxon>
        <taxon>Prorocentraceae</taxon>
        <taxon>Prorocentrum</taxon>
    </lineage>
</organism>
<evidence type="ECO:0000256" key="1">
    <source>
        <dbReference type="SAM" id="MobiDB-lite"/>
    </source>
</evidence>
<reference evidence="2" key="1">
    <citation type="submission" date="2023-10" db="EMBL/GenBank/DDBJ databases">
        <authorList>
            <person name="Chen Y."/>
            <person name="Shah S."/>
            <person name="Dougan E. K."/>
            <person name="Thang M."/>
            <person name="Chan C."/>
        </authorList>
    </citation>
    <scope>NUCLEOTIDE SEQUENCE [LARGE SCALE GENOMIC DNA]</scope>
</reference>
<evidence type="ECO:0000313" key="3">
    <source>
        <dbReference type="Proteomes" id="UP001189429"/>
    </source>
</evidence>
<proteinExistence type="predicted"/>
<feature type="region of interest" description="Disordered" evidence="1">
    <location>
        <begin position="587"/>
        <end position="613"/>
    </location>
</feature>
<evidence type="ECO:0000313" key="2">
    <source>
        <dbReference type="EMBL" id="CAK0814123.1"/>
    </source>
</evidence>
<gene>
    <name evidence="2" type="ORF">PCOR1329_LOCUS17806</name>
</gene>